<dbReference type="Proteomes" id="UP001161497">
    <property type="component" value="Chromosome"/>
</dbReference>
<sequence length="48" mass="5476">MLLDYSCMCRRFEIMSLYVFADRADSAAKREGGPVCSAGGELLRWRED</sequence>
<dbReference type="EMBL" id="OX458932">
    <property type="protein sequence ID" value="CAI9084864.1"/>
    <property type="molecule type" value="Genomic_DNA"/>
</dbReference>
<gene>
    <name evidence="1" type="ORF">MFUM_0474</name>
</gene>
<organism evidence="1 2">
    <name type="scientific">Candidatus Methylacidiphilum fumarolicum</name>
    <dbReference type="NCBI Taxonomy" id="591154"/>
    <lineage>
        <taxon>Bacteria</taxon>
        <taxon>Pseudomonadati</taxon>
        <taxon>Verrucomicrobiota</taxon>
        <taxon>Methylacidiphilae</taxon>
        <taxon>Methylacidiphilales</taxon>
        <taxon>Methylacidiphilaceae</taxon>
        <taxon>Methylacidiphilum (ex Ratnadevi et al. 2023)</taxon>
    </lineage>
</organism>
<proteinExistence type="predicted"/>
<keyword evidence="2" id="KW-1185">Reference proteome</keyword>
<evidence type="ECO:0000313" key="1">
    <source>
        <dbReference type="EMBL" id="CAI9084864.1"/>
    </source>
</evidence>
<accession>A0ABN8XEC0</accession>
<evidence type="ECO:0000313" key="2">
    <source>
        <dbReference type="Proteomes" id="UP001161497"/>
    </source>
</evidence>
<protein>
    <submittedName>
        <fullName evidence="1">Uncharacterized protein</fullName>
    </submittedName>
</protein>
<name>A0ABN8XEC0_9BACT</name>
<reference evidence="1" key="1">
    <citation type="submission" date="2023-03" db="EMBL/GenBank/DDBJ databases">
        <authorList>
            <person name="Cremers G."/>
            <person name="Picone N."/>
        </authorList>
    </citation>
    <scope>NUCLEOTIDE SEQUENCE</scope>
    <source>
        <strain evidence="1">Sample_alias</strain>
    </source>
</reference>